<gene>
    <name evidence="2" type="ORF">CEY16_04980</name>
</gene>
<evidence type="ECO:0000256" key="1">
    <source>
        <dbReference type="SAM" id="SignalP"/>
    </source>
</evidence>
<reference evidence="2 3" key="1">
    <citation type="submission" date="2017-06" db="EMBL/GenBank/DDBJ databases">
        <title>the draft geome sequence of Illustriluteabacillus marina B3227.</title>
        <authorList>
            <person name="He R.-H."/>
            <person name="Du Z.-J."/>
        </authorList>
    </citation>
    <scope>NUCLEOTIDE SEQUENCE [LARGE SCALE GENOMIC DNA]</scope>
    <source>
        <strain evidence="2 3">B3227</strain>
    </source>
</reference>
<dbReference type="EMBL" id="PJNH01000001">
    <property type="protein sequence ID" value="PKR79108.1"/>
    <property type="molecule type" value="Genomic_DNA"/>
</dbReference>
<dbReference type="PROSITE" id="PS51257">
    <property type="entry name" value="PROKAR_LIPOPROTEIN"/>
    <property type="match status" value="1"/>
</dbReference>
<feature type="chain" id="PRO_5039037796" description="Sporulation protein" evidence="1">
    <location>
        <begin position="21"/>
        <end position="163"/>
    </location>
</feature>
<accession>A0A2I0QXS6</accession>
<proteinExistence type="predicted"/>
<dbReference type="Proteomes" id="UP000243524">
    <property type="component" value="Unassembled WGS sequence"/>
</dbReference>
<dbReference type="AlphaFoldDB" id="A0A2I0QXS6"/>
<evidence type="ECO:0000313" key="2">
    <source>
        <dbReference type="EMBL" id="PKR79108.1"/>
    </source>
</evidence>
<name>A0A2I0QXS6_9BACI</name>
<organism evidence="2 3">
    <name type="scientific">Halalkalibacillus sediminis</name>
    <dbReference type="NCBI Taxonomy" id="2018042"/>
    <lineage>
        <taxon>Bacteria</taxon>
        <taxon>Bacillati</taxon>
        <taxon>Bacillota</taxon>
        <taxon>Bacilli</taxon>
        <taxon>Bacillales</taxon>
        <taxon>Bacillaceae</taxon>
        <taxon>Halalkalibacillus</taxon>
    </lineage>
</organism>
<feature type="signal peptide" evidence="1">
    <location>
        <begin position="1"/>
        <end position="20"/>
    </location>
</feature>
<protein>
    <recommendedName>
        <fullName evidence="4">Sporulation protein</fullName>
    </recommendedName>
</protein>
<evidence type="ECO:0008006" key="4">
    <source>
        <dbReference type="Google" id="ProtNLM"/>
    </source>
</evidence>
<dbReference type="RefSeq" id="WP_101330852.1">
    <property type="nucleotide sequence ID" value="NZ_PJNH01000001.1"/>
</dbReference>
<evidence type="ECO:0000313" key="3">
    <source>
        <dbReference type="Proteomes" id="UP000243524"/>
    </source>
</evidence>
<keyword evidence="1" id="KW-0732">Signal</keyword>
<keyword evidence="3" id="KW-1185">Reference proteome</keyword>
<dbReference type="OrthoDB" id="2965753at2"/>
<comment type="caution">
    <text evidence="2">The sequence shown here is derived from an EMBL/GenBank/DDBJ whole genome shotgun (WGS) entry which is preliminary data.</text>
</comment>
<sequence>MLKKMLILLTVVLLSACTYVDPRKDNSLTNSEQITEIHTDEKVTDEELIRYNLYENPYEYYEKKELEGTMDNTSGGGTMSDDTGKRVERERQIYYELVRLEEVRQAGVSIRPQKITVAINLESRTEPEEAVEKVREVVENITGRTDIDVIVDGEHNNRIEDTD</sequence>